<evidence type="ECO:0000313" key="6">
    <source>
        <dbReference type="EMBL" id="AGU14846.1"/>
    </source>
</evidence>
<evidence type="ECO:0000256" key="2">
    <source>
        <dbReference type="ARBA" id="ARBA00023125"/>
    </source>
</evidence>
<dbReference type="PANTHER" id="PTHR43537:SF45">
    <property type="entry name" value="GNTR FAMILY REGULATORY PROTEIN"/>
    <property type="match status" value="1"/>
</dbReference>
<dbReference type="InterPro" id="IPR036390">
    <property type="entry name" value="WH_DNA-bd_sf"/>
</dbReference>
<dbReference type="PATRIC" id="fig|1348662.3.peg.684"/>
<dbReference type="Gene3D" id="1.10.10.10">
    <property type="entry name" value="Winged helix-like DNA-binding domain superfamily/Winged helix DNA-binding domain"/>
    <property type="match status" value="1"/>
</dbReference>
<sequence>MTTPASGSSSRRSSSAGTPDSAVNQAVAAISEDIASGFYQPGDQLVEQECAQDYQVSRNTLREAFRILQRQQLLVHQPHKGVFLRSFDSEATAELYVYRRFVQLAAIDAFAYASEDKQQQCIDTMIAACDAAYNAQAEGDWRAVGTRNSEVHLALVDVAGIPKLSEDMRIIMVQSRLAFLSAAHRGDLAATHGPFIDGNRELANVLTAVQQAANTSEEARDAARRQARAFLHDYLDRAERTVIDLIEGGSSALGFLR</sequence>
<dbReference type="KEGG" id="caz:CARG_03485"/>
<dbReference type="EMBL" id="CP006365">
    <property type="protein sequence ID" value="AGU14846.1"/>
    <property type="molecule type" value="Genomic_DNA"/>
</dbReference>
<dbReference type="SUPFAM" id="SSF48008">
    <property type="entry name" value="GntR ligand-binding domain-like"/>
    <property type="match status" value="1"/>
</dbReference>
<proteinExistence type="predicted"/>
<name>U3GXP5_9CORY</name>
<protein>
    <recommendedName>
        <fullName evidence="5">HTH gntR-type domain-containing protein</fullName>
    </recommendedName>
</protein>
<feature type="region of interest" description="Disordered" evidence="4">
    <location>
        <begin position="1"/>
        <end position="20"/>
    </location>
</feature>
<dbReference type="CDD" id="cd07377">
    <property type="entry name" value="WHTH_GntR"/>
    <property type="match status" value="1"/>
</dbReference>
<dbReference type="GO" id="GO:0003677">
    <property type="term" value="F:DNA binding"/>
    <property type="evidence" value="ECO:0007669"/>
    <property type="project" value="UniProtKB-KW"/>
</dbReference>
<keyword evidence="1" id="KW-0805">Transcription regulation</keyword>
<dbReference type="eggNOG" id="COG1802">
    <property type="taxonomic scope" value="Bacteria"/>
</dbReference>
<dbReference type="RefSeq" id="WP_020975998.1">
    <property type="nucleotide sequence ID" value="NC_022198.1"/>
</dbReference>
<dbReference type="Gene3D" id="1.20.120.530">
    <property type="entry name" value="GntR ligand-binding domain-like"/>
    <property type="match status" value="1"/>
</dbReference>
<evidence type="ECO:0000259" key="5">
    <source>
        <dbReference type="PROSITE" id="PS50949"/>
    </source>
</evidence>
<dbReference type="InterPro" id="IPR036388">
    <property type="entry name" value="WH-like_DNA-bd_sf"/>
</dbReference>
<dbReference type="PANTHER" id="PTHR43537">
    <property type="entry name" value="TRANSCRIPTIONAL REGULATOR, GNTR FAMILY"/>
    <property type="match status" value="1"/>
</dbReference>
<keyword evidence="3" id="KW-0804">Transcription</keyword>
<gene>
    <name evidence="6" type="ORF">CARG_03485</name>
</gene>
<dbReference type="AlphaFoldDB" id="U3GXP5"/>
<dbReference type="Proteomes" id="UP000016943">
    <property type="component" value="Chromosome"/>
</dbReference>
<feature type="compositionally biased region" description="Low complexity" evidence="4">
    <location>
        <begin position="1"/>
        <end position="17"/>
    </location>
</feature>
<dbReference type="InterPro" id="IPR000524">
    <property type="entry name" value="Tscrpt_reg_HTH_GntR"/>
</dbReference>
<dbReference type="SMART" id="SM00345">
    <property type="entry name" value="HTH_GNTR"/>
    <property type="match status" value="1"/>
</dbReference>
<feature type="domain" description="HTH gntR-type" evidence="5">
    <location>
        <begin position="20"/>
        <end position="87"/>
    </location>
</feature>
<keyword evidence="7" id="KW-1185">Reference proteome</keyword>
<dbReference type="GeneID" id="78250677"/>
<dbReference type="Pfam" id="PF00392">
    <property type="entry name" value="GntR"/>
    <property type="match status" value="1"/>
</dbReference>
<dbReference type="PROSITE" id="PS50949">
    <property type="entry name" value="HTH_GNTR"/>
    <property type="match status" value="1"/>
</dbReference>
<dbReference type="OrthoDB" id="5243844at2"/>
<evidence type="ECO:0000313" key="7">
    <source>
        <dbReference type="Proteomes" id="UP000016943"/>
    </source>
</evidence>
<evidence type="ECO:0000256" key="1">
    <source>
        <dbReference type="ARBA" id="ARBA00023015"/>
    </source>
</evidence>
<dbReference type="GO" id="GO:0003700">
    <property type="term" value="F:DNA-binding transcription factor activity"/>
    <property type="evidence" value="ECO:0007669"/>
    <property type="project" value="InterPro"/>
</dbReference>
<dbReference type="SUPFAM" id="SSF46785">
    <property type="entry name" value="Winged helix' DNA-binding domain"/>
    <property type="match status" value="1"/>
</dbReference>
<dbReference type="STRING" id="1348662.CARG_03485"/>
<dbReference type="HOGENOM" id="CLU_017584_5_5_11"/>
<accession>U3GXP5</accession>
<dbReference type="InterPro" id="IPR008920">
    <property type="entry name" value="TF_FadR/GntR_C"/>
</dbReference>
<evidence type="ECO:0000256" key="4">
    <source>
        <dbReference type="SAM" id="MobiDB-lite"/>
    </source>
</evidence>
<evidence type="ECO:0000256" key="3">
    <source>
        <dbReference type="ARBA" id="ARBA00023163"/>
    </source>
</evidence>
<keyword evidence="2" id="KW-0238">DNA-binding</keyword>
<organism evidence="6 7">
    <name type="scientific">Corynebacterium argentoratense DSM 44202</name>
    <dbReference type="NCBI Taxonomy" id="1348662"/>
    <lineage>
        <taxon>Bacteria</taxon>
        <taxon>Bacillati</taxon>
        <taxon>Actinomycetota</taxon>
        <taxon>Actinomycetes</taxon>
        <taxon>Mycobacteriales</taxon>
        <taxon>Corynebacteriaceae</taxon>
        <taxon>Corynebacterium</taxon>
    </lineage>
</organism>
<reference evidence="6 7" key="1">
    <citation type="journal article" date="2013" name="Genome Announc.">
        <title>Whole-Genome Sequence of the Clinical Strain Corynebacterium argentoratense DSM 44202, Isolated from a Human Throat Specimen.</title>
        <authorList>
            <person name="Bomholt C."/>
            <person name="Glaub A."/>
            <person name="Gravermann K."/>
            <person name="Albersmeier A."/>
            <person name="Brinkrolf K."/>
            <person name="Ruckert C."/>
            <person name="Tauch A."/>
        </authorList>
    </citation>
    <scope>NUCLEOTIDE SEQUENCE [LARGE SCALE GENOMIC DNA]</scope>
    <source>
        <strain evidence="6">DSM 44202</strain>
    </source>
</reference>